<dbReference type="Proteomes" id="UP000008311">
    <property type="component" value="Unassembled WGS sequence"/>
</dbReference>
<dbReference type="EMBL" id="EQ973775">
    <property type="protein sequence ID" value="EEF50554.1"/>
    <property type="molecule type" value="Genomic_DNA"/>
</dbReference>
<dbReference type="STRING" id="3988.B9RDU6"/>
<dbReference type="Gene3D" id="1.10.150.60">
    <property type="entry name" value="ARID DNA-binding domain"/>
    <property type="match status" value="1"/>
</dbReference>
<organism evidence="2 3">
    <name type="scientific">Ricinus communis</name>
    <name type="common">Castor bean</name>
    <dbReference type="NCBI Taxonomy" id="3988"/>
    <lineage>
        <taxon>Eukaryota</taxon>
        <taxon>Viridiplantae</taxon>
        <taxon>Streptophyta</taxon>
        <taxon>Embryophyta</taxon>
        <taxon>Tracheophyta</taxon>
        <taxon>Spermatophyta</taxon>
        <taxon>Magnoliopsida</taxon>
        <taxon>eudicotyledons</taxon>
        <taxon>Gunneridae</taxon>
        <taxon>Pentapetalae</taxon>
        <taxon>rosids</taxon>
        <taxon>fabids</taxon>
        <taxon>Malpighiales</taxon>
        <taxon>Euphorbiaceae</taxon>
        <taxon>Acalyphoideae</taxon>
        <taxon>Acalypheae</taxon>
        <taxon>Ricinus</taxon>
    </lineage>
</organism>
<keyword evidence="3" id="KW-1185">Reference proteome</keyword>
<dbReference type="SUPFAM" id="SSF46774">
    <property type="entry name" value="ARID-like"/>
    <property type="match status" value="1"/>
</dbReference>
<gene>
    <name evidence="2" type="ORF">RCOM_1616010</name>
</gene>
<sequence>MAGWSMIAGDNCSRTPKKKLELTKDLKTEIDCVDDRSHFDNCLNFFRQEICAIDVAFPPMLGNGQSVDLFKLYMIVRKKGGYDAVSQNELWDVVADESGFGVKSGSSVKLVYAKYLDALEKWLEKAVGDKNSKTKSSNGASNAVGVSVDLGFEFKGSSDWKSVLNVCAELDSPNGSEKCTVDDEESSVHIGTGRSAADFVEVGHSNYSMAKSSVIDSFSDEDKNCDDVQEKLDSNLTSVKASDEDEEKSVVVEMDGSKECDHGDDNDAMMLDSDAVKESASSRKRKRESLCKMLKWITGIARNPCDDVVASLPEWSKWDSYGNEELWKLVLLARESLFLREMLMQVLNNLVARYIQLLNAACITGKLD</sequence>
<dbReference type="InterPro" id="IPR001606">
    <property type="entry name" value="ARID_dom"/>
</dbReference>
<name>B9RDU6_RICCO</name>
<dbReference type="CDD" id="cd16100">
    <property type="entry name" value="ARID"/>
    <property type="match status" value="1"/>
</dbReference>
<dbReference type="SMART" id="SM00501">
    <property type="entry name" value="BRIGHT"/>
    <property type="match status" value="1"/>
</dbReference>
<feature type="domain" description="ARID" evidence="1">
    <location>
        <begin position="33"/>
        <end position="124"/>
    </location>
</feature>
<dbReference type="AlphaFoldDB" id="B9RDU6"/>
<reference evidence="3" key="1">
    <citation type="journal article" date="2010" name="Nat. Biotechnol.">
        <title>Draft genome sequence of the oilseed species Ricinus communis.</title>
        <authorList>
            <person name="Chan A.P."/>
            <person name="Crabtree J."/>
            <person name="Zhao Q."/>
            <person name="Lorenzi H."/>
            <person name="Orvis J."/>
            <person name="Puiu D."/>
            <person name="Melake-Berhan A."/>
            <person name="Jones K.M."/>
            <person name="Redman J."/>
            <person name="Chen G."/>
            <person name="Cahoon E.B."/>
            <person name="Gedil M."/>
            <person name="Stanke M."/>
            <person name="Haas B.J."/>
            <person name="Wortman J.R."/>
            <person name="Fraser-Liggett C.M."/>
            <person name="Ravel J."/>
            <person name="Rabinowicz P.D."/>
        </authorList>
    </citation>
    <scope>NUCLEOTIDE SEQUENCE [LARGE SCALE GENOMIC DNA]</scope>
    <source>
        <strain evidence="3">cv. Hale</strain>
    </source>
</reference>
<dbReference type="PANTHER" id="PTHR46410">
    <property type="entry name" value="AT-RICH INTERACTIVE DOMAIN-CONTAINING PROTEIN 2"/>
    <property type="match status" value="1"/>
</dbReference>
<proteinExistence type="predicted"/>
<dbReference type="InParanoid" id="B9RDU6"/>
<protein>
    <recommendedName>
        <fullName evidence="1">ARID domain-containing protein</fullName>
    </recommendedName>
</protein>
<evidence type="ECO:0000259" key="1">
    <source>
        <dbReference type="PROSITE" id="PS51011"/>
    </source>
</evidence>
<evidence type="ECO:0000313" key="2">
    <source>
        <dbReference type="EMBL" id="EEF50554.1"/>
    </source>
</evidence>
<dbReference type="eggNOG" id="ENOG502QVAG">
    <property type="taxonomic scope" value="Eukaryota"/>
</dbReference>
<dbReference type="PROSITE" id="PS51011">
    <property type="entry name" value="ARID"/>
    <property type="match status" value="1"/>
</dbReference>
<accession>B9RDU6</accession>
<dbReference type="SMART" id="SM01014">
    <property type="entry name" value="ARID"/>
    <property type="match status" value="1"/>
</dbReference>
<dbReference type="Pfam" id="PF01388">
    <property type="entry name" value="ARID"/>
    <property type="match status" value="1"/>
</dbReference>
<evidence type="ECO:0000313" key="3">
    <source>
        <dbReference type="Proteomes" id="UP000008311"/>
    </source>
</evidence>
<dbReference type="InterPro" id="IPR036431">
    <property type="entry name" value="ARID_dom_sf"/>
</dbReference>
<dbReference type="GO" id="GO:0003677">
    <property type="term" value="F:DNA binding"/>
    <property type="evidence" value="ECO:0007669"/>
    <property type="project" value="InterPro"/>
</dbReference>
<dbReference type="PANTHER" id="PTHR46410:SF19">
    <property type="entry name" value="AT-RICH INTERACTIVE DOMAIN-CONTAINING PROTEIN 1-LIKE ISOFORM X1"/>
    <property type="match status" value="1"/>
</dbReference>